<dbReference type="Gene3D" id="3.60.15.10">
    <property type="entry name" value="Ribonuclease Z/Hydroxyacylglutathione hydrolase-like"/>
    <property type="match status" value="2"/>
</dbReference>
<dbReference type="PANTHER" id="PTHR23131:SF4">
    <property type="entry name" value="METALLO-BETA-LACTAMASE SUPERFAMILY POTEIN"/>
    <property type="match status" value="1"/>
</dbReference>
<dbReference type="EMBL" id="PXYX01000023">
    <property type="protein sequence ID" value="PSR26372.1"/>
    <property type="molecule type" value="Genomic_DNA"/>
</dbReference>
<dbReference type="GO" id="GO:0016787">
    <property type="term" value="F:hydrolase activity"/>
    <property type="evidence" value="ECO:0007669"/>
    <property type="project" value="UniProtKB-KW"/>
</dbReference>
<evidence type="ECO:0000259" key="1">
    <source>
        <dbReference type="SMART" id="SM00849"/>
    </source>
</evidence>
<dbReference type="SMART" id="SM00849">
    <property type="entry name" value="Lactamase_B"/>
    <property type="match status" value="1"/>
</dbReference>
<dbReference type="AlphaFoldDB" id="A0A2T2WVX8"/>
<evidence type="ECO:0000313" key="2">
    <source>
        <dbReference type="EMBL" id="PSR26372.1"/>
    </source>
</evidence>
<dbReference type="SUPFAM" id="SSF56281">
    <property type="entry name" value="Metallo-hydrolase/oxidoreductase"/>
    <property type="match status" value="1"/>
</dbReference>
<dbReference type="InterPro" id="IPR001279">
    <property type="entry name" value="Metallo-B-lactamas"/>
</dbReference>
<sequence>MGSSPGRINTVQCLISHSDSVHFDAIGTKVGRRIVKTTLILVAEGVWQTPVASKTLPPYDHTHCYWIDTGQGFILIDTGDGILGTEQLYEAYVALGKPPMQAVIMTHGHHDHVGGANWAYDQWRTPIWLNFKDWELLPEVLQSASYWQDLGTVRSKEFWGMELIDAPGHTPGQINLFLPKHRLLFAGDNLLGNSTSVITPPYGHLRTYLRTLDRLEQYDAQVVLPAHGDVITNPARYITLYRRHRAERLAQIRHALKAGPLSAQELAQELYPGTLQILGARMILSHLQYLVEEQEITVLEDGIRYRLTAP</sequence>
<keyword evidence="2" id="KW-0378">Hydrolase</keyword>
<comment type="caution">
    <text evidence="2">The sequence shown here is derived from an EMBL/GenBank/DDBJ whole genome shotgun (WGS) entry which is preliminary data.</text>
</comment>
<accession>A0A2T2WVX8</accession>
<dbReference type="InterPro" id="IPR050662">
    <property type="entry name" value="Sec-metab_biosynth-thioest"/>
</dbReference>
<dbReference type="Proteomes" id="UP000242705">
    <property type="component" value="Unassembled WGS sequence"/>
</dbReference>
<reference evidence="2 3" key="1">
    <citation type="journal article" date="2014" name="BMC Genomics">
        <title>Comparison of environmental and isolate Sulfobacillus genomes reveals diverse carbon, sulfur, nitrogen, and hydrogen metabolisms.</title>
        <authorList>
            <person name="Justice N.B."/>
            <person name="Norman A."/>
            <person name="Brown C.T."/>
            <person name="Singh A."/>
            <person name="Thomas B.C."/>
            <person name="Banfield J.F."/>
        </authorList>
    </citation>
    <scope>NUCLEOTIDE SEQUENCE [LARGE SCALE GENOMIC DNA]</scope>
    <source>
        <strain evidence="2">AMDSBA5</strain>
    </source>
</reference>
<feature type="domain" description="Metallo-beta-lactamase" evidence="1">
    <location>
        <begin position="61"/>
        <end position="227"/>
    </location>
</feature>
<name>A0A2T2WVX8_SULTH</name>
<protein>
    <submittedName>
        <fullName evidence="2">MBL fold metallo-hydrolase</fullName>
    </submittedName>
</protein>
<gene>
    <name evidence="2" type="ORF">C7B47_10770</name>
</gene>
<dbReference type="InterPro" id="IPR036866">
    <property type="entry name" value="RibonucZ/Hydroxyglut_hydro"/>
</dbReference>
<organism evidence="2 3">
    <name type="scientific">Sulfobacillus thermosulfidooxidans</name>
    <dbReference type="NCBI Taxonomy" id="28034"/>
    <lineage>
        <taxon>Bacteria</taxon>
        <taxon>Bacillati</taxon>
        <taxon>Bacillota</taxon>
        <taxon>Clostridia</taxon>
        <taxon>Eubacteriales</taxon>
        <taxon>Clostridiales Family XVII. Incertae Sedis</taxon>
        <taxon>Sulfobacillus</taxon>
    </lineage>
</organism>
<evidence type="ECO:0000313" key="3">
    <source>
        <dbReference type="Proteomes" id="UP000242705"/>
    </source>
</evidence>
<dbReference type="PANTHER" id="PTHR23131">
    <property type="entry name" value="ENDORIBONUCLEASE LACTB2"/>
    <property type="match status" value="1"/>
</dbReference>
<dbReference type="Pfam" id="PF00753">
    <property type="entry name" value="Lactamase_B"/>
    <property type="match status" value="1"/>
</dbReference>
<proteinExistence type="predicted"/>